<gene>
    <name evidence="1" type="ORF">E2562_018201</name>
</gene>
<name>A0A6G1C7H1_9ORYZ</name>
<evidence type="ECO:0000313" key="1">
    <source>
        <dbReference type="EMBL" id="KAF0896086.1"/>
    </source>
</evidence>
<accession>A0A6G1C7H1</accession>
<evidence type="ECO:0000313" key="2">
    <source>
        <dbReference type="Proteomes" id="UP000479710"/>
    </source>
</evidence>
<dbReference type="Proteomes" id="UP000479710">
    <property type="component" value="Unassembled WGS sequence"/>
</dbReference>
<dbReference type="AlphaFoldDB" id="A0A6G1C7H1"/>
<protein>
    <submittedName>
        <fullName evidence="1">Uncharacterized protein</fullName>
    </submittedName>
</protein>
<sequence>MANAGFPLLPTRIVCAAFFAFCACFPGLVAGIRKDIGLAAPIMCRYTVQGWHLISDDNGSTPAPLFCSKPQTYCLTKDADVLKLKK</sequence>
<proteinExistence type="predicted"/>
<dbReference type="OrthoDB" id="70142at2759"/>
<organism evidence="1 2">
    <name type="scientific">Oryza meyeriana var. granulata</name>
    <dbReference type="NCBI Taxonomy" id="110450"/>
    <lineage>
        <taxon>Eukaryota</taxon>
        <taxon>Viridiplantae</taxon>
        <taxon>Streptophyta</taxon>
        <taxon>Embryophyta</taxon>
        <taxon>Tracheophyta</taxon>
        <taxon>Spermatophyta</taxon>
        <taxon>Magnoliopsida</taxon>
        <taxon>Liliopsida</taxon>
        <taxon>Poales</taxon>
        <taxon>Poaceae</taxon>
        <taxon>BOP clade</taxon>
        <taxon>Oryzoideae</taxon>
        <taxon>Oryzeae</taxon>
        <taxon>Oryzinae</taxon>
        <taxon>Oryza</taxon>
        <taxon>Oryza meyeriana</taxon>
    </lineage>
</organism>
<dbReference type="EMBL" id="SPHZ02000010">
    <property type="protein sequence ID" value="KAF0896086.1"/>
    <property type="molecule type" value="Genomic_DNA"/>
</dbReference>
<comment type="caution">
    <text evidence="1">The sequence shown here is derived from an EMBL/GenBank/DDBJ whole genome shotgun (WGS) entry which is preliminary data.</text>
</comment>
<reference evidence="1 2" key="1">
    <citation type="submission" date="2019-11" db="EMBL/GenBank/DDBJ databases">
        <title>Whole genome sequence of Oryza granulata.</title>
        <authorList>
            <person name="Li W."/>
        </authorList>
    </citation>
    <scope>NUCLEOTIDE SEQUENCE [LARGE SCALE GENOMIC DNA]</scope>
    <source>
        <strain evidence="2">cv. Menghai</strain>
        <tissue evidence="1">Leaf</tissue>
    </source>
</reference>
<keyword evidence="2" id="KW-1185">Reference proteome</keyword>